<evidence type="ECO:0000256" key="23">
    <source>
        <dbReference type="ARBA" id="ARBA00080244"/>
    </source>
</evidence>
<comment type="catalytic activity">
    <reaction evidence="18">
        <text>N-acetyl-L-aspartyl-L-glutamate(out) = N-acetyl-L-aspartyl-L-glutamate(in)</text>
        <dbReference type="Rhea" id="RHEA:72599"/>
        <dbReference type="ChEBI" id="CHEBI:76931"/>
    </reaction>
    <physiologicalReaction direction="left-to-right" evidence="18">
        <dbReference type="Rhea" id="RHEA:72600"/>
    </physiologicalReaction>
</comment>
<comment type="catalytic activity">
    <reaction evidence="17">
        <text>N-acetylneuraminate(in) + H(+)(in) = N-acetylneuraminate(out) + H(+)(out)</text>
        <dbReference type="Rhea" id="RHEA:28987"/>
        <dbReference type="ChEBI" id="CHEBI:15378"/>
        <dbReference type="ChEBI" id="CHEBI:35418"/>
    </reaction>
    <physiologicalReaction direction="right-to-left" evidence="17">
        <dbReference type="Rhea" id="RHEA:28989"/>
    </physiologicalReaction>
</comment>
<dbReference type="Pfam" id="PF07690">
    <property type="entry name" value="MFS_1"/>
    <property type="match status" value="1"/>
</dbReference>
<keyword evidence="9 26" id="KW-1133">Transmembrane helix</keyword>
<evidence type="ECO:0000256" key="19">
    <source>
        <dbReference type="ARBA" id="ARBA00051447"/>
    </source>
</evidence>
<dbReference type="SUPFAM" id="SSF103473">
    <property type="entry name" value="MFS general substrate transporter"/>
    <property type="match status" value="1"/>
</dbReference>
<dbReference type="GO" id="GO:0046942">
    <property type="term" value="P:carboxylic acid transport"/>
    <property type="evidence" value="ECO:0007669"/>
    <property type="project" value="UniProtKB-ARBA"/>
</dbReference>
<comment type="catalytic activity">
    <reaction evidence="19">
        <text>L-glutamate(out) = L-glutamate(in)</text>
        <dbReference type="Rhea" id="RHEA:66336"/>
        <dbReference type="ChEBI" id="CHEBI:29985"/>
    </reaction>
    <physiologicalReaction direction="left-to-right" evidence="19">
        <dbReference type="Rhea" id="RHEA:66337"/>
    </physiologicalReaction>
</comment>
<keyword evidence="12" id="KW-0325">Glycoprotein</keyword>
<feature type="domain" description="Major facilitator superfamily (MFS) profile" evidence="27">
    <location>
        <begin position="14"/>
        <end position="462"/>
    </location>
</feature>
<keyword evidence="6" id="KW-1003">Cell membrane</keyword>
<keyword evidence="11 26" id="KW-0472">Membrane</keyword>
<evidence type="ECO:0000256" key="16">
    <source>
        <dbReference type="ARBA" id="ARBA00050554"/>
    </source>
</evidence>
<feature type="transmembrane region" description="Helical" evidence="26">
    <location>
        <begin position="177"/>
        <end position="200"/>
    </location>
</feature>
<evidence type="ECO:0000256" key="24">
    <source>
        <dbReference type="ARBA" id="ARBA00081195"/>
    </source>
</evidence>
<keyword evidence="8" id="KW-0769">Symport</keyword>
<dbReference type="EMBL" id="GGMS01011590">
    <property type="protein sequence ID" value="MBY80793.1"/>
    <property type="molecule type" value="Transcribed_RNA"/>
</dbReference>
<dbReference type="GO" id="GO:0006820">
    <property type="term" value="P:monoatomic anion transport"/>
    <property type="evidence" value="ECO:0007669"/>
    <property type="project" value="TreeGrafter"/>
</dbReference>
<dbReference type="PROSITE" id="PS00217">
    <property type="entry name" value="SUGAR_TRANSPORT_2"/>
    <property type="match status" value="1"/>
</dbReference>
<gene>
    <name evidence="28" type="primary">SLC17A5_0</name>
    <name evidence="30" type="synonym">LOC112682099</name>
    <name evidence="28" type="ORF">g.119041</name>
</gene>
<evidence type="ECO:0000256" key="10">
    <source>
        <dbReference type="ARBA" id="ARBA00023018"/>
    </source>
</evidence>
<evidence type="ECO:0000256" key="5">
    <source>
        <dbReference type="ARBA" id="ARBA00022448"/>
    </source>
</evidence>
<dbReference type="FunFam" id="1.20.1250.20:FF:000067">
    <property type="entry name" value="sialin isoform X2"/>
    <property type="match status" value="1"/>
</dbReference>
<dbReference type="InterPro" id="IPR005829">
    <property type="entry name" value="Sugar_transporter_CS"/>
</dbReference>
<evidence type="ECO:0000313" key="30">
    <source>
        <dbReference type="RefSeq" id="XP_025408364.1"/>
    </source>
</evidence>
<dbReference type="PROSITE" id="PS50850">
    <property type="entry name" value="MFS"/>
    <property type="match status" value="1"/>
</dbReference>
<evidence type="ECO:0000256" key="14">
    <source>
        <dbReference type="ARBA" id="ARBA00023329"/>
    </source>
</evidence>
<dbReference type="InterPro" id="IPR036259">
    <property type="entry name" value="MFS_trans_sf"/>
</dbReference>
<evidence type="ECO:0000256" key="22">
    <source>
        <dbReference type="ARBA" id="ARBA00069713"/>
    </source>
</evidence>
<keyword evidence="10" id="KW-0770">Synapse</keyword>
<name>A0A2S2QT02_9HEMI</name>
<comment type="function">
    <text evidence="21">Receptor for CM101, a polysaccharide produced by group B Streptococcus with antipathoangiogenic properties.</text>
</comment>
<dbReference type="GO" id="GO:0015293">
    <property type="term" value="F:symporter activity"/>
    <property type="evidence" value="ECO:0007669"/>
    <property type="project" value="UniProtKB-KW"/>
</dbReference>
<reference evidence="30" key="2">
    <citation type="submission" date="2025-04" db="UniProtKB">
        <authorList>
            <consortium name="RefSeq"/>
        </authorList>
    </citation>
    <scope>IDENTIFICATION</scope>
    <source>
        <tissue evidence="30">Whole body</tissue>
    </source>
</reference>
<evidence type="ECO:0000256" key="25">
    <source>
        <dbReference type="ARBA" id="ARBA00081925"/>
    </source>
</evidence>
<keyword evidence="7 26" id="KW-0812">Transmembrane</keyword>
<evidence type="ECO:0000256" key="3">
    <source>
        <dbReference type="ARBA" id="ARBA00004638"/>
    </source>
</evidence>
<evidence type="ECO:0000256" key="6">
    <source>
        <dbReference type="ARBA" id="ARBA00022475"/>
    </source>
</evidence>
<organism evidence="28">
    <name type="scientific">Sipha flava</name>
    <name type="common">yellow sugarcane aphid</name>
    <dbReference type="NCBI Taxonomy" id="143950"/>
    <lineage>
        <taxon>Eukaryota</taxon>
        <taxon>Metazoa</taxon>
        <taxon>Ecdysozoa</taxon>
        <taxon>Arthropoda</taxon>
        <taxon>Hexapoda</taxon>
        <taxon>Insecta</taxon>
        <taxon>Pterygota</taxon>
        <taxon>Neoptera</taxon>
        <taxon>Paraneoptera</taxon>
        <taxon>Hemiptera</taxon>
        <taxon>Sternorrhyncha</taxon>
        <taxon>Aphidomorpha</taxon>
        <taxon>Aphidoidea</taxon>
        <taxon>Aphididae</taxon>
        <taxon>Sipha</taxon>
    </lineage>
</organism>
<keyword evidence="13" id="KW-0458">Lysosome</keyword>
<dbReference type="Proteomes" id="UP000694846">
    <property type="component" value="Unplaced"/>
</dbReference>
<feature type="transmembrane region" description="Helical" evidence="26">
    <location>
        <begin position="115"/>
        <end position="133"/>
    </location>
</feature>
<dbReference type="GO" id="GO:0005765">
    <property type="term" value="C:lysosomal membrane"/>
    <property type="evidence" value="ECO:0007669"/>
    <property type="project" value="UniProtKB-SubCell"/>
</dbReference>
<reference evidence="28" key="1">
    <citation type="submission" date="2018-04" db="EMBL/GenBank/DDBJ databases">
        <title>Transcriptome assembly of Sipha flava.</title>
        <authorList>
            <person name="Scully E.D."/>
            <person name="Geib S.M."/>
            <person name="Palmer N.A."/>
            <person name="Koch K."/>
            <person name="Bradshaw J."/>
            <person name="Heng-Moss T."/>
            <person name="Sarath G."/>
        </authorList>
    </citation>
    <scope>NUCLEOTIDE SEQUENCE</scope>
</reference>
<dbReference type="Gene3D" id="1.20.1250.20">
    <property type="entry name" value="MFS general substrate transporter like domains"/>
    <property type="match status" value="2"/>
</dbReference>
<feature type="transmembrane region" description="Helical" evidence="26">
    <location>
        <begin position="371"/>
        <end position="390"/>
    </location>
</feature>
<dbReference type="FunFam" id="1.20.1250.20:FF:000003">
    <property type="entry name" value="Solute carrier family 17 member 3"/>
    <property type="match status" value="1"/>
</dbReference>
<feature type="transmembrane region" description="Helical" evidence="26">
    <location>
        <begin position="316"/>
        <end position="334"/>
    </location>
</feature>
<comment type="catalytic activity">
    <reaction evidence="15">
        <text>2 nitrate(out) + H(+)(out) = 2 nitrate(in) + H(+)(in)</text>
        <dbReference type="Rhea" id="RHEA:71539"/>
        <dbReference type="ChEBI" id="CHEBI:15378"/>
        <dbReference type="ChEBI" id="CHEBI:17632"/>
    </reaction>
    <physiologicalReaction direction="left-to-right" evidence="15">
        <dbReference type="Rhea" id="RHEA:71540"/>
    </physiologicalReaction>
</comment>
<keyword evidence="5" id="KW-0813">Transport</keyword>
<feature type="transmembrane region" description="Helical" evidence="26">
    <location>
        <begin position="12"/>
        <end position="32"/>
    </location>
</feature>
<dbReference type="CDD" id="cd17318">
    <property type="entry name" value="MFS_SLC17"/>
    <property type="match status" value="1"/>
</dbReference>
<keyword evidence="29" id="KW-1185">Reference proteome</keyword>
<dbReference type="PANTHER" id="PTHR11662:SF415">
    <property type="entry name" value="AT30085P-RELATED"/>
    <property type="match status" value="1"/>
</dbReference>
<evidence type="ECO:0000256" key="4">
    <source>
        <dbReference type="ARBA" id="ARBA00004656"/>
    </source>
</evidence>
<accession>A0A2S2QT02</accession>
<evidence type="ECO:0000256" key="15">
    <source>
        <dbReference type="ARBA" id="ARBA00050101"/>
    </source>
</evidence>
<dbReference type="OrthoDB" id="2985014at2759"/>
<protein>
    <recommendedName>
        <fullName evidence="22">Sialin</fullName>
    </recommendedName>
    <alternativeName>
        <fullName evidence="25">H(+)/nitrate cotransporter</fullName>
    </alternativeName>
    <alternativeName>
        <fullName evidence="23">H(+)/sialic acid cotransporter</fullName>
    </alternativeName>
    <alternativeName>
        <fullName evidence="24">Vesicular excitatory amino acid transporter</fullName>
    </alternativeName>
</protein>
<dbReference type="GO" id="GO:0030672">
    <property type="term" value="C:synaptic vesicle membrane"/>
    <property type="evidence" value="ECO:0007669"/>
    <property type="project" value="UniProtKB-SubCell"/>
</dbReference>
<evidence type="ECO:0000313" key="28">
    <source>
        <dbReference type="EMBL" id="MBY80793.1"/>
    </source>
</evidence>
<evidence type="ECO:0000256" key="12">
    <source>
        <dbReference type="ARBA" id="ARBA00023180"/>
    </source>
</evidence>
<evidence type="ECO:0000256" key="1">
    <source>
        <dbReference type="ARBA" id="ARBA00004432"/>
    </source>
</evidence>
<evidence type="ECO:0000256" key="9">
    <source>
        <dbReference type="ARBA" id="ARBA00022989"/>
    </source>
</evidence>
<evidence type="ECO:0000256" key="13">
    <source>
        <dbReference type="ARBA" id="ARBA00023228"/>
    </source>
</evidence>
<evidence type="ECO:0000256" key="7">
    <source>
        <dbReference type="ARBA" id="ARBA00022692"/>
    </source>
</evidence>
<proteinExistence type="predicted"/>
<dbReference type="GO" id="GO:0016323">
    <property type="term" value="C:basolateral plasma membrane"/>
    <property type="evidence" value="ECO:0007669"/>
    <property type="project" value="UniProtKB-SubCell"/>
</dbReference>
<evidence type="ECO:0000256" key="2">
    <source>
        <dbReference type="ARBA" id="ARBA00004554"/>
    </source>
</evidence>
<dbReference type="RefSeq" id="XP_025408364.1">
    <property type="nucleotide sequence ID" value="XM_025552579.1"/>
</dbReference>
<evidence type="ECO:0000256" key="21">
    <source>
        <dbReference type="ARBA" id="ARBA00056891"/>
    </source>
</evidence>
<comment type="catalytic activity">
    <reaction evidence="16">
        <text>L-aspartate(out) = L-aspartate(in)</text>
        <dbReference type="Rhea" id="RHEA:66332"/>
        <dbReference type="ChEBI" id="CHEBI:29991"/>
    </reaction>
    <physiologicalReaction direction="left-to-right" evidence="16">
        <dbReference type="Rhea" id="RHEA:66333"/>
    </physiologicalReaction>
</comment>
<keyword evidence="14" id="KW-0968">Cytoplasmic vesicle</keyword>
<sequence length="506" mass="56315">MTIITRWISQRWVMAFMGMLGVTMAYVMRACLSITLTQMVKPVIVSDDLQTGVHHEYCPMPELSLNQTKTKINNKGFDWDEPTQGRVLSAFYYGYILTHLPGGVLSQKFGGKHTMGLGILSTALFTLITPYVANMGPTELTVLRFIEGLGEGTTFPALCTLLAQWAPPEEKGKLSTLVFAGVQIGNMLANSLSAFIMHYIPGGWPNVFYFFGIISLIWFLAWCMFVYNDPQSHPFISDEERDYLRRTIGSLERKKDLPPTPWKSILTSWPVWALIIVEAGHDWGSFTIISDLPKYMSDVLHFSVGQNGLLSSIPFLAQWVMSIGASVLADLLISKKLISITAIRKIYAIIGNIGPSIGVMCASFVGCNKFLATACFSIGMALMGFCYPSIRINSLDLSPNYSPTIMALVNGIGCLSGMATPYVAGILTPNRTVLEWRLVFWIMMVIMTTSSLIFGLFGSGEIQPWDDMEQYYLKEKEKQKQGLPMDEKLSIIHSKSIEEGRSKSIN</sequence>
<evidence type="ECO:0000256" key="26">
    <source>
        <dbReference type="SAM" id="Phobius"/>
    </source>
</evidence>
<dbReference type="PANTHER" id="PTHR11662">
    <property type="entry name" value="SOLUTE CARRIER FAMILY 17"/>
    <property type="match status" value="1"/>
</dbReference>
<dbReference type="InterPro" id="IPR011701">
    <property type="entry name" value="MFS"/>
</dbReference>
<evidence type="ECO:0000256" key="8">
    <source>
        <dbReference type="ARBA" id="ARBA00022847"/>
    </source>
</evidence>
<feature type="transmembrane region" description="Helical" evidence="26">
    <location>
        <begin position="402"/>
        <end position="426"/>
    </location>
</feature>
<feature type="transmembrane region" description="Helical" evidence="26">
    <location>
        <begin position="207"/>
        <end position="227"/>
    </location>
</feature>
<evidence type="ECO:0000256" key="17">
    <source>
        <dbReference type="ARBA" id="ARBA00050625"/>
    </source>
</evidence>
<comment type="catalytic activity">
    <reaction evidence="20">
        <text>D-glucuronate(out) + H(+)(out) = D-glucuronate(in) + H(+)(in)</text>
        <dbReference type="Rhea" id="RHEA:72591"/>
        <dbReference type="ChEBI" id="CHEBI:15378"/>
        <dbReference type="ChEBI" id="CHEBI:58720"/>
    </reaction>
    <physiologicalReaction direction="left-to-right" evidence="20">
        <dbReference type="Rhea" id="RHEA:72592"/>
    </physiologicalReaction>
</comment>
<evidence type="ECO:0000259" key="27">
    <source>
        <dbReference type="PROSITE" id="PS50850"/>
    </source>
</evidence>
<dbReference type="InterPro" id="IPR050382">
    <property type="entry name" value="MFS_Na/Anion_cotransporter"/>
</dbReference>
<evidence type="ECO:0000256" key="20">
    <source>
        <dbReference type="ARBA" id="ARBA00051612"/>
    </source>
</evidence>
<dbReference type="AlphaFoldDB" id="A0A2S2QT02"/>
<comment type="subcellular location">
    <subcellularLocation>
        <location evidence="2">Basolateral cell membrane</location>
        <topology evidence="2">Multi-pass membrane protein</topology>
    </subcellularLocation>
    <subcellularLocation>
        <location evidence="3">Cytoplasmic vesicle</location>
        <location evidence="3">Secretory vesicle membrane</location>
        <topology evidence="3">Multi-pass membrane protein</topology>
    </subcellularLocation>
    <subcellularLocation>
        <location evidence="1">Cytoplasmic vesicle</location>
        <location evidence="1">Secretory vesicle</location>
        <location evidence="1">Synaptic vesicle membrane</location>
    </subcellularLocation>
    <subcellularLocation>
        <location evidence="4">Lysosome membrane</location>
    </subcellularLocation>
</comment>
<dbReference type="InterPro" id="IPR020846">
    <property type="entry name" value="MFS_dom"/>
</dbReference>
<evidence type="ECO:0000256" key="18">
    <source>
        <dbReference type="ARBA" id="ARBA00051403"/>
    </source>
</evidence>
<feature type="transmembrane region" description="Helical" evidence="26">
    <location>
        <begin position="438"/>
        <end position="458"/>
    </location>
</feature>
<evidence type="ECO:0000256" key="11">
    <source>
        <dbReference type="ARBA" id="ARBA00023136"/>
    </source>
</evidence>
<evidence type="ECO:0000313" key="29">
    <source>
        <dbReference type="Proteomes" id="UP000694846"/>
    </source>
</evidence>
<feature type="transmembrane region" description="Helical" evidence="26">
    <location>
        <begin position="346"/>
        <end position="365"/>
    </location>
</feature>